<dbReference type="Pfam" id="PF03704">
    <property type="entry name" value="BTAD"/>
    <property type="match status" value="1"/>
</dbReference>
<sequence>MVRISLLGGFSISGTGSRETSSGARRLLAFLALRMNSVNRASIAGSLWPEATEHKASLSLRSTLTRMDPEHRDLLEVGSTTLALSEKVEVDLHYSHRLALRLLPMNTVPLLADISTSAVAALSDELLPDWYDEWVIAAAEDWRGLRMNGLEAQTRELVRLHRLPEAGVAARAAIAVEPLRESAQAALIRVHFAEGNQSEAFRVYDRYALLLDDALGLAPTALLTALVRAQRGALQ</sequence>
<dbReference type="SUPFAM" id="SSF48452">
    <property type="entry name" value="TPR-like"/>
    <property type="match status" value="1"/>
</dbReference>
<evidence type="ECO:0000259" key="1">
    <source>
        <dbReference type="SMART" id="SM01043"/>
    </source>
</evidence>
<evidence type="ECO:0000313" key="2">
    <source>
        <dbReference type="EMBL" id="RFA16229.1"/>
    </source>
</evidence>
<dbReference type="InterPro" id="IPR036388">
    <property type="entry name" value="WH-like_DNA-bd_sf"/>
</dbReference>
<feature type="domain" description="Bacterial transcriptional activator" evidence="1">
    <location>
        <begin position="90"/>
        <end position="231"/>
    </location>
</feature>
<dbReference type="InterPro" id="IPR011990">
    <property type="entry name" value="TPR-like_helical_dom_sf"/>
</dbReference>
<organism evidence="2 3">
    <name type="scientific">Subtercola boreus</name>
    <dbReference type="NCBI Taxonomy" id="120213"/>
    <lineage>
        <taxon>Bacteria</taxon>
        <taxon>Bacillati</taxon>
        <taxon>Actinomycetota</taxon>
        <taxon>Actinomycetes</taxon>
        <taxon>Micrococcales</taxon>
        <taxon>Microbacteriaceae</taxon>
        <taxon>Subtercola</taxon>
    </lineage>
</organism>
<name>A0A3E0W393_9MICO</name>
<dbReference type="Proteomes" id="UP000256709">
    <property type="component" value="Unassembled WGS sequence"/>
</dbReference>
<evidence type="ECO:0000313" key="3">
    <source>
        <dbReference type="Proteomes" id="UP000256709"/>
    </source>
</evidence>
<dbReference type="OrthoDB" id="5509004at2"/>
<dbReference type="InterPro" id="IPR005158">
    <property type="entry name" value="BTAD"/>
</dbReference>
<accession>A0A3E0W393</accession>
<gene>
    <name evidence="2" type="ORF">B7R21_02275</name>
</gene>
<dbReference type="Gene3D" id="1.10.10.10">
    <property type="entry name" value="Winged helix-like DNA-binding domain superfamily/Winged helix DNA-binding domain"/>
    <property type="match status" value="1"/>
</dbReference>
<reference evidence="2 3" key="1">
    <citation type="submission" date="2017-04" db="EMBL/GenBank/DDBJ databases">
        <title>Comparative genome analysis of Subtercola boreus.</title>
        <authorList>
            <person name="Cho Y.-J."/>
            <person name="Cho A."/>
            <person name="Kim O.-S."/>
            <person name="Lee J.-I."/>
        </authorList>
    </citation>
    <scope>NUCLEOTIDE SEQUENCE [LARGE SCALE GENOMIC DNA]</scope>
    <source>
        <strain evidence="2 3">P27444</strain>
    </source>
</reference>
<proteinExistence type="predicted"/>
<dbReference type="EMBL" id="NBXA01000003">
    <property type="protein sequence ID" value="RFA16229.1"/>
    <property type="molecule type" value="Genomic_DNA"/>
</dbReference>
<dbReference type="PANTHER" id="PTHR35807">
    <property type="entry name" value="TRANSCRIPTIONAL REGULATOR REDD-RELATED"/>
    <property type="match status" value="1"/>
</dbReference>
<dbReference type="RefSeq" id="WP_116281628.1">
    <property type="nucleotide sequence ID" value="NZ_NBXA01000003.1"/>
</dbReference>
<dbReference type="InterPro" id="IPR051677">
    <property type="entry name" value="AfsR-DnrI-RedD_regulator"/>
</dbReference>
<dbReference type="Gene3D" id="1.25.40.10">
    <property type="entry name" value="Tetratricopeptide repeat domain"/>
    <property type="match status" value="1"/>
</dbReference>
<protein>
    <recommendedName>
        <fullName evidence="1">Bacterial transcriptional activator domain-containing protein</fullName>
    </recommendedName>
</protein>
<dbReference type="SMART" id="SM01043">
    <property type="entry name" value="BTAD"/>
    <property type="match status" value="1"/>
</dbReference>
<dbReference type="AlphaFoldDB" id="A0A3E0W393"/>
<comment type="caution">
    <text evidence="2">The sequence shown here is derived from an EMBL/GenBank/DDBJ whole genome shotgun (WGS) entry which is preliminary data.</text>
</comment>